<evidence type="ECO:0000256" key="8">
    <source>
        <dbReference type="SAM" id="SignalP"/>
    </source>
</evidence>
<keyword evidence="3" id="KW-1134">Transmembrane beta strand</keyword>
<dbReference type="SUPFAM" id="SSF56935">
    <property type="entry name" value="Porins"/>
    <property type="match status" value="1"/>
</dbReference>
<comment type="subcellular location">
    <subcellularLocation>
        <location evidence="1">Cell outer membrane</location>
        <topology evidence="1">Multi-pass membrane protein</topology>
    </subcellularLocation>
</comment>
<dbReference type="Pfam" id="PF03349">
    <property type="entry name" value="Toluene_X"/>
    <property type="match status" value="1"/>
</dbReference>
<dbReference type="EMBL" id="CP000230">
    <property type="protein sequence ID" value="ABC22114.1"/>
    <property type="molecule type" value="Genomic_DNA"/>
</dbReference>
<proteinExistence type="inferred from homology"/>
<dbReference type="KEGG" id="rru:Rru_A1313"/>
<keyword evidence="7" id="KW-0998">Cell outer membrane</keyword>
<dbReference type="EnsemblBacteria" id="ABC22114">
    <property type="protein sequence ID" value="ABC22114"/>
    <property type="gene ID" value="Rru_A1313"/>
</dbReference>
<dbReference type="AlphaFoldDB" id="Q2RUT1"/>
<evidence type="ECO:0000313" key="10">
    <source>
        <dbReference type="Proteomes" id="UP000001929"/>
    </source>
</evidence>
<dbReference type="PANTHER" id="PTHR35093:SF3">
    <property type="entry name" value="LONG-CHAIN FATTY ACID TRANSPORT PROTEIN"/>
    <property type="match status" value="1"/>
</dbReference>
<dbReference type="InterPro" id="IPR005017">
    <property type="entry name" value="OMPP1/FadL/TodX"/>
</dbReference>
<evidence type="ECO:0000313" key="9">
    <source>
        <dbReference type="EMBL" id="ABC22114.1"/>
    </source>
</evidence>
<evidence type="ECO:0000256" key="5">
    <source>
        <dbReference type="ARBA" id="ARBA00022729"/>
    </source>
</evidence>
<dbReference type="GO" id="GO:0015483">
    <property type="term" value="F:long-chain fatty acid transporting porin activity"/>
    <property type="evidence" value="ECO:0007669"/>
    <property type="project" value="TreeGrafter"/>
</dbReference>
<keyword evidence="6" id="KW-0472">Membrane</keyword>
<keyword evidence="10" id="KW-1185">Reference proteome</keyword>
<evidence type="ECO:0000256" key="2">
    <source>
        <dbReference type="ARBA" id="ARBA00008163"/>
    </source>
</evidence>
<evidence type="ECO:0000256" key="7">
    <source>
        <dbReference type="ARBA" id="ARBA00023237"/>
    </source>
</evidence>
<dbReference type="RefSeq" id="WP_011389068.1">
    <property type="nucleotide sequence ID" value="NC_007643.1"/>
</dbReference>
<dbReference type="PhylomeDB" id="Q2RUT1"/>
<sequence>MTIIRTSGAVAGLCGLAVALSGGSAWASGFQLKEQSAEGLGNAFAGATAKAYDPSTAFYNPAGLTRLKGTQADSVLTYIMPKAHFSGSGTNALGGSTGSIEGGDAVADAAVPSFYGVYSYNDDLKFGIAANVPFGLRTDYDKNWAGRYQAIESDLQIVTLTPSVAYRVVGDSSFGDFSIGGGPVVQFASVKLTNAVNNFGLVAGDGRAKVSGSDIGYGFNIGALWEPTETTRIGVNYRSRVEHNFDGDAKYTNVARPLAISRGLVNSGASADLTTPDVVSIGAYHEFDPQWAVTADVAWTNWSLFDELKIENDKGGVITRVDESWEDTMFVALGGIYKPVEDVALRIGVAYDQAPVGKKHRTARIPDTNRYWLAAGVSYAVTDSFSLDASYAHIFADRVSINETTAQGNLTGTYDSSIDILSASATLRF</sequence>
<reference evidence="9 10" key="1">
    <citation type="journal article" date="2011" name="Stand. Genomic Sci.">
        <title>Complete genome sequence of Rhodospirillum rubrum type strain (S1).</title>
        <authorList>
            <person name="Munk A.C."/>
            <person name="Copeland A."/>
            <person name="Lucas S."/>
            <person name="Lapidus A."/>
            <person name="Del Rio T.G."/>
            <person name="Barry K."/>
            <person name="Detter J.C."/>
            <person name="Hammon N."/>
            <person name="Israni S."/>
            <person name="Pitluck S."/>
            <person name="Brettin T."/>
            <person name="Bruce D."/>
            <person name="Han C."/>
            <person name="Tapia R."/>
            <person name="Gilna P."/>
            <person name="Schmutz J."/>
            <person name="Larimer F."/>
            <person name="Land M."/>
            <person name="Kyrpides N.C."/>
            <person name="Mavromatis K."/>
            <person name="Richardson P."/>
            <person name="Rohde M."/>
            <person name="Goker M."/>
            <person name="Klenk H.P."/>
            <person name="Zhang Y."/>
            <person name="Roberts G.P."/>
            <person name="Reslewic S."/>
            <person name="Schwartz D.C."/>
        </authorList>
    </citation>
    <scope>NUCLEOTIDE SEQUENCE [LARGE SCALE GENOMIC DNA]</scope>
    <source>
        <strain evidence="10">ATCC 11170 / ATH 1.1.1 / DSM 467 / LMG 4362 / NCIMB 8255 / S1</strain>
    </source>
</reference>
<name>Q2RUT1_RHORT</name>
<evidence type="ECO:0000256" key="1">
    <source>
        <dbReference type="ARBA" id="ARBA00004571"/>
    </source>
</evidence>
<organism evidence="9 10">
    <name type="scientific">Rhodospirillum rubrum (strain ATCC 11170 / ATH 1.1.1 / DSM 467 / LMG 4362 / NCIMB 8255 / S1)</name>
    <dbReference type="NCBI Taxonomy" id="269796"/>
    <lineage>
        <taxon>Bacteria</taxon>
        <taxon>Pseudomonadati</taxon>
        <taxon>Pseudomonadota</taxon>
        <taxon>Alphaproteobacteria</taxon>
        <taxon>Rhodospirillales</taxon>
        <taxon>Rhodospirillaceae</taxon>
        <taxon>Rhodospirillum</taxon>
    </lineage>
</organism>
<dbReference type="Proteomes" id="UP000001929">
    <property type="component" value="Chromosome"/>
</dbReference>
<keyword evidence="5 8" id="KW-0732">Signal</keyword>
<accession>Q2RUT1</accession>
<dbReference type="PATRIC" id="fig|269796.9.peg.1379"/>
<dbReference type="Gene3D" id="2.40.160.60">
    <property type="entry name" value="Outer membrane protein transport protein (OMPP1/FadL/TodX)"/>
    <property type="match status" value="1"/>
</dbReference>
<evidence type="ECO:0000256" key="3">
    <source>
        <dbReference type="ARBA" id="ARBA00022452"/>
    </source>
</evidence>
<dbReference type="PANTHER" id="PTHR35093">
    <property type="entry name" value="OUTER MEMBRANE PROTEIN NMB0088-RELATED"/>
    <property type="match status" value="1"/>
</dbReference>
<dbReference type="STRING" id="269796.Rru_A1313"/>
<feature type="chain" id="PRO_5004214957" evidence="8">
    <location>
        <begin position="28"/>
        <end position="429"/>
    </location>
</feature>
<evidence type="ECO:0000256" key="4">
    <source>
        <dbReference type="ARBA" id="ARBA00022692"/>
    </source>
</evidence>
<comment type="similarity">
    <text evidence="2">Belongs to the OmpP1/FadL family.</text>
</comment>
<feature type="signal peptide" evidence="8">
    <location>
        <begin position="1"/>
        <end position="27"/>
    </location>
</feature>
<dbReference type="eggNOG" id="COG2067">
    <property type="taxonomic scope" value="Bacteria"/>
</dbReference>
<dbReference type="HOGENOM" id="CLU_035981_0_1_5"/>
<dbReference type="GO" id="GO:0009279">
    <property type="term" value="C:cell outer membrane"/>
    <property type="evidence" value="ECO:0007669"/>
    <property type="project" value="UniProtKB-SubCell"/>
</dbReference>
<gene>
    <name evidence="9" type="ordered locus">Rru_A1313</name>
</gene>
<evidence type="ECO:0000256" key="6">
    <source>
        <dbReference type="ARBA" id="ARBA00023136"/>
    </source>
</evidence>
<keyword evidence="4" id="KW-0812">Transmembrane</keyword>
<protein>
    <submittedName>
        <fullName evidence="9">Membrane protein involved in aromatic hydrocarbon degradation</fullName>
    </submittedName>
</protein>